<dbReference type="Proteomes" id="UP000291485">
    <property type="component" value="Unassembled WGS sequence"/>
</dbReference>
<dbReference type="EMBL" id="SJSN01000035">
    <property type="protein sequence ID" value="TCC97495.1"/>
    <property type="molecule type" value="Genomic_DNA"/>
</dbReference>
<proteinExistence type="predicted"/>
<reference evidence="1 2" key="1">
    <citation type="submission" date="2019-02" db="EMBL/GenBank/DDBJ databases">
        <title>Pedobacter sp. RP-3-11 sp. nov., isolated from Arctic soil.</title>
        <authorList>
            <person name="Dahal R.H."/>
        </authorList>
    </citation>
    <scope>NUCLEOTIDE SEQUENCE [LARGE SCALE GENOMIC DNA]</scope>
    <source>
        <strain evidence="1 2">RP-3-11</strain>
    </source>
</reference>
<accession>A0A4R0NBD8</accession>
<protein>
    <submittedName>
        <fullName evidence="1">Uncharacterized protein</fullName>
    </submittedName>
</protein>
<dbReference type="RefSeq" id="WP_131562977.1">
    <property type="nucleotide sequence ID" value="NZ_SJSN01000035.1"/>
</dbReference>
<keyword evidence="2" id="KW-1185">Reference proteome</keyword>
<name>A0A4R0NBD8_9SPHI</name>
<evidence type="ECO:0000313" key="1">
    <source>
        <dbReference type="EMBL" id="TCC97495.1"/>
    </source>
</evidence>
<comment type="caution">
    <text evidence="1">The sequence shown here is derived from an EMBL/GenBank/DDBJ whole genome shotgun (WGS) entry which is preliminary data.</text>
</comment>
<evidence type="ECO:0000313" key="2">
    <source>
        <dbReference type="Proteomes" id="UP000291485"/>
    </source>
</evidence>
<organism evidence="1 2">
    <name type="scientific">Pedobacter frigidisoli</name>
    <dbReference type="NCBI Taxonomy" id="2530455"/>
    <lineage>
        <taxon>Bacteria</taxon>
        <taxon>Pseudomonadati</taxon>
        <taxon>Bacteroidota</taxon>
        <taxon>Sphingobacteriia</taxon>
        <taxon>Sphingobacteriales</taxon>
        <taxon>Sphingobacteriaceae</taxon>
        <taxon>Pedobacter</taxon>
    </lineage>
</organism>
<sequence>MLNNKQKFNTSTFPLIDTKGEKYYFINDTRKNGSTGFKLVWFDGLDEIMNAYTWNMLAFNIDFEKLYHEVNI</sequence>
<dbReference type="AlphaFoldDB" id="A0A4R0NBD8"/>
<gene>
    <name evidence="1" type="ORF">EZ449_22005</name>
</gene>